<organism evidence="1 2">
    <name type="scientific">Pseudohoeflea coraliihabitans</name>
    <dbReference type="NCBI Taxonomy" id="2860393"/>
    <lineage>
        <taxon>Bacteria</taxon>
        <taxon>Pseudomonadati</taxon>
        <taxon>Pseudomonadota</taxon>
        <taxon>Alphaproteobacteria</taxon>
        <taxon>Hyphomicrobiales</taxon>
        <taxon>Rhizobiaceae</taxon>
        <taxon>Pseudohoeflea</taxon>
    </lineage>
</organism>
<dbReference type="Proteomes" id="UP001430804">
    <property type="component" value="Unassembled WGS sequence"/>
</dbReference>
<evidence type="ECO:0000313" key="1">
    <source>
        <dbReference type="EMBL" id="MBW3097147.1"/>
    </source>
</evidence>
<gene>
    <name evidence="1" type="ORF">KY465_07630</name>
</gene>
<proteinExistence type="predicted"/>
<dbReference type="RefSeq" id="WP_219201080.1">
    <property type="nucleotide sequence ID" value="NZ_JAHWQX010000002.1"/>
</dbReference>
<dbReference type="EMBL" id="JAHWQX010000002">
    <property type="protein sequence ID" value="MBW3097147.1"/>
    <property type="molecule type" value="Genomic_DNA"/>
</dbReference>
<comment type="caution">
    <text evidence="1">The sequence shown here is derived from an EMBL/GenBank/DDBJ whole genome shotgun (WGS) entry which is preliminary data.</text>
</comment>
<keyword evidence="2" id="KW-1185">Reference proteome</keyword>
<reference evidence="1" key="1">
    <citation type="submission" date="2021-07" db="EMBL/GenBank/DDBJ databases">
        <title>Pseudohoeflea marina sp. nov. a polyhydroxyalcanoate-producing bacterium.</title>
        <authorList>
            <person name="Zheng W."/>
            <person name="Yu S."/>
            <person name="Huang Y."/>
        </authorList>
    </citation>
    <scope>NUCLEOTIDE SEQUENCE</scope>
    <source>
        <strain evidence="1">DP4N28-3</strain>
    </source>
</reference>
<protein>
    <submittedName>
        <fullName evidence="1">Uncharacterized protein</fullName>
    </submittedName>
</protein>
<sequence>MSSQTETEPVQLDRDRSYRRFAVLGHPSISDDPFAAIVRHDEIPEPCWREIGKRDLTANNTWFYQCWRDDIPVIYVSNARKYVRLACDCISNNGNGDKKATGKASNALGNGMFGSFQRLAIHDSGKAMYRGWPFGGTIEAFVPSTAFAIADTFFATLFHPTRAASPKSVTQVDGQTFGEVADGV</sequence>
<accession>A0ABS6WMF2</accession>
<evidence type="ECO:0000313" key="2">
    <source>
        <dbReference type="Proteomes" id="UP001430804"/>
    </source>
</evidence>
<name>A0ABS6WMF2_9HYPH</name>